<accession>A0A2M9A6X5</accession>
<dbReference type="InterPro" id="IPR004843">
    <property type="entry name" value="Calcineurin-like_PHP"/>
</dbReference>
<dbReference type="PANTHER" id="PTHR31302:SF0">
    <property type="entry name" value="TRANSMEMBRANE PROTEIN WITH METALLOPHOSPHOESTERASE DOMAIN"/>
    <property type="match status" value="1"/>
</dbReference>
<feature type="transmembrane region" description="Helical" evidence="1">
    <location>
        <begin position="55"/>
        <end position="74"/>
    </location>
</feature>
<evidence type="ECO:0000256" key="1">
    <source>
        <dbReference type="SAM" id="Phobius"/>
    </source>
</evidence>
<organism evidence="3 4">
    <name type="scientific">Hallerella succinigenes</name>
    <dbReference type="NCBI Taxonomy" id="1896222"/>
    <lineage>
        <taxon>Bacteria</taxon>
        <taxon>Pseudomonadati</taxon>
        <taxon>Fibrobacterota</taxon>
        <taxon>Fibrobacteria</taxon>
        <taxon>Fibrobacterales</taxon>
        <taxon>Fibrobacteraceae</taxon>
        <taxon>Hallerella</taxon>
    </lineage>
</organism>
<evidence type="ECO:0000313" key="4">
    <source>
        <dbReference type="Proteomes" id="UP000231134"/>
    </source>
</evidence>
<dbReference type="EMBL" id="PGEX01000001">
    <property type="protein sequence ID" value="PJJ41465.1"/>
    <property type="molecule type" value="Genomic_DNA"/>
</dbReference>
<dbReference type="Proteomes" id="UP000231134">
    <property type="component" value="Unassembled WGS sequence"/>
</dbReference>
<keyword evidence="1" id="KW-0812">Transmembrane</keyword>
<protein>
    <recommendedName>
        <fullName evidence="2">Calcineurin-like phosphoesterase domain-containing protein</fullName>
    </recommendedName>
</protein>
<proteinExistence type="predicted"/>
<dbReference type="InterPro" id="IPR051158">
    <property type="entry name" value="Metallophosphoesterase_sf"/>
</dbReference>
<feature type="transmembrane region" description="Helical" evidence="1">
    <location>
        <begin position="29"/>
        <end position="48"/>
    </location>
</feature>
<keyword evidence="1" id="KW-0472">Membrane</keyword>
<dbReference type="PANTHER" id="PTHR31302">
    <property type="entry name" value="TRANSMEMBRANE PROTEIN WITH METALLOPHOSPHOESTERASE DOMAIN-RELATED"/>
    <property type="match status" value="1"/>
</dbReference>
<keyword evidence="4" id="KW-1185">Reference proteome</keyword>
<sequence length="364" mass="40945">MIFFFIFLLLALYLFFHFRTVIPGVRGTLFSAAIILVFAGGFFARGFLAGVLVEAFFTVWLCEAALVFVFWDFFRLVRRVVVRKPFESVKLLRGHRIAFGIGFLMAMLFFLIGVPMNFHYQIRNATVSHASVKTPFTAVFFTDLHVDPLFSKQKLVRFAAELDSIAPDFLLFGGDLADVDDKTLSVIGYDSLFGRLTRTAKVAAIGINGNHEAYAEREGSEPENWMRKNGMLVLDDSTICTPLACFTGRTDFQMARVRDVVRRPLAELLPQDSSKIWILLDHQPKGIEKEHAGRLPALALSGHTHNGQFFPVTVLIGLFWRLSNGEGILDGVPWIVSSGIDSWGPPVRIGSRTDIWVIHFEPNR</sequence>
<name>A0A2M9A6X5_9BACT</name>
<evidence type="ECO:0000259" key="2">
    <source>
        <dbReference type="Pfam" id="PF00149"/>
    </source>
</evidence>
<dbReference type="GO" id="GO:0016787">
    <property type="term" value="F:hydrolase activity"/>
    <property type="evidence" value="ECO:0007669"/>
    <property type="project" value="InterPro"/>
</dbReference>
<feature type="transmembrane region" description="Helical" evidence="1">
    <location>
        <begin position="94"/>
        <end position="114"/>
    </location>
</feature>
<keyword evidence="1" id="KW-1133">Transmembrane helix</keyword>
<dbReference type="AlphaFoldDB" id="A0A2M9A6X5"/>
<dbReference type="RefSeq" id="WP_100425428.1">
    <property type="nucleotide sequence ID" value="NZ_PGEX01000001.1"/>
</dbReference>
<feature type="domain" description="Calcineurin-like phosphoesterase" evidence="2">
    <location>
        <begin position="139"/>
        <end position="306"/>
    </location>
</feature>
<dbReference type="Pfam" id="PF00149">
    <property type="entry name" value="Metallophos"/>
    <property type="match status" value="1"/>
</dbReference>
<reference evidence="3 4" key="1">
    <citation type="submission" date="2017-11" db="EMBL/GenBank/DDBJ databases">
        <title>Animal gut microbial communities from fecal samples from Wisconsin, USA.</title>
        <authorList>
            <person name="Neumann A."/>
        </authorList>
    </citation>
    <scope>NUCLEOTIDE SEQUENCE [LARGE SCALE GENOMIC DNA]</scope>
    <source>
        <strain evidence="3 4">UWS3</strain>
    </source>
</reference>
<dbReference type="Gene3D" id="3.60.21.10">
    <property type="match status" value="1"/>
</dbReference>
<dbReference type="InterPro" id="IPR029052">
    <property type="entry name" value="Metallo-depent_PP-like"/>
</dbReference>
<dbReference type="SUPFAM" id="SSF56300">
    <property type="entry name" value="Metallo-dependent phosphatases"/>
    <property type="match status" value="1"/>
</dbReference>
<comment type="caution">
    <text evidence="3">The sequence shown here is derived from an EMBL/GenBank/DDBJ whole genome shotgun (WGS) entry which is preliminary data.</text>
</comment>
<dbReference type="OrthoDB" id="9780884at2"/>
<gene>
    <name evidence="3" type="ORF">BGX16_1437</name>
</gene>
<evidence type="ECO:0000313" key="3">
    <source>
        <dbReference type="EMBL" id="PJJ41465.1"/>
    </source>
</evidence>